<dbReference type="EMBL" id="JARKIB010000517">
    <property type="protein sequence ID" value="KAJ7702167.1"/>
    <property type="molecule type" value="Genomic_DNA"/>
</dbReference>
<protein>
    <submittedName>
        <fullName evidence="1">Uncharacterized protein</fullName>
    </submittedName>
</protein>
<keyword evidence="2" id="KW-1185">Reference proteome</keyword>
<evidence type="ECO:0000313" key="1">
    <source>
        <dbReference type="EMBL" id="KAJ7702167.1"/>
    </source>
</evidence>
<dbReference type="AlphaFoldDB" id="A0AAD7DZX4"/>
<comment type="caution">
    <text evidence="1">The sequence shown here is derived from an EMBL/GenBank/DDBJ whole genome shotgun (WGS) entry which is preliminary data.</text>
</comment>
<gene>
    <name evidence="1" type="ORF">B0H16DRAFT_1483211</name>
</gene>
<organism evidence="1 2">
    <name type="scientific">Mycena metata</name>
    <dbReference type="NCBI Taxonomy" id="1033252"/>
    <lineage>
        <taxon>Eukaryota</taxon>
        <taxon>Fungi</taxon>
        <taxon>Dikarya</taxon>
        <taxon>Basidiomycota</taxon>
        <taxon>Agaricomycotina</taxon>
        <taxon>Agaricomycetes</taxon>
        <taxon>Agaricomycetidae</taxon>
        <taxon>Agaricales</taxon>
        <taxon>Marasmiineae</taxon>
        <taxon>Mycenaceae</taxon>
        <taxon>Mycena</taxon>
    </lineage>
</organism>
<name>A0AAD7DZX4_9AGAR</name>
<evidence type="ECO:0000313" key="2">
    <source>
        <dbReference type="Proteomes" id="UP001215598"/>
    </source>
</evidence>
<proteinExistence type="predicted"/>
<accession>A0AAD7DZX4</accession>
<reference evidence="1" key="1">
    <citation type="submission" date="2023-03" db="EMBL/GenBank/DDBJ databases">
        <title>Massive genome expansion in bonnet fungi (Mycena s.s.) driven by repeated elements and novel gene families across ecological guilds.</title>
        <authorList>
            <consortium name="Lawrence Berkeley National Laboratory"/>
            <person name="Harder C.B."/>
            <person name="Miyauchi S."/>
            <person name="Viragh M."/>
            <person name="Kuo A."/>
            <person name="Thoen E."/>
            <person name="Andreopoulos B."/>
            <person name="Lu D."/>
            <person name="Skrede I."/>
            <person name="Drula E."/>
            <person name="Henrissat B."/>
            <person name="Morin E."/>
            <person name="Kohler A."/>
            <person name="Barry K."/>
            <person name="LaButti K."/>
            <person name="Morin E."/>
            <person name="Salamov A."/>
            <person name="Lipzen A."/>
            <person name="Mereny Z."/>
            <person name="Hegedus B."/>
            <person name="Baldrian P."/>
            <person name="Stursova M."/>
            <person name="Weitz H."/>
            <person name="Taylor A."/>
            <person name="Grigoriev I.V."/>
            <person name="Nagy L.G."/>
            <person name="Martin F."/>
            <person name="Kauserud H."/>
        </authorList>
    </citation>
    <scope>NUCLEOTIDE SEQUENCE</scope>
    <source>
        <strain evidence="1">CBHHK182m</strain>
    </source>
</reference>
<sequence>MTELPPPMGPAPSTQSDTEFWPTSEEEIAFFLAAYPPEGNALVDLGASFNSEVQFLDFDPTFGGLIPGATNYSSQSLSGFAFTQPASTPNDHSFQNSLAFSFAFAESAASTPDTSTESFVAPAPHHHSDWVLPPVSTNSPSTAIEEPLDAVSGSSILPKRREEVDPADILEPGSVRSRKASARKRIAEGLGEDLDPKKANTYQVFFIHFFHLTFSYVV</sequence>
<dbReference type="Proteomes" id="UP001215598">
    <property type="component" value="Unassembled WGS sequence"/>
</dbReference>